<dbReference type="SUPFAM" id="SSF89392">
    <property type="entry name" value="Prokaryotic lipoproteins and lipoprotein localization factors"/>
    <property type="match status" value="1"/>
</dbReference>
<keyword evidence="1" id="KW-0732">Signal</keyword>
<evidence type="ECO:0000313" key="3">
    <source>
        <dbReference type="EMBL" id="HGB13842.1"/>
    </source>
</evidence>
<dbReference type="Gene3D" id="2.50.20.10">
    <property type="entry name" value="Lipoprotein localisation LolA/LolB/LppX"/>
    <property type="match status" value="1"/>
</dbReference>
<protein>
    <submittedName>
        <fullName evidence="3">DUF4412 domain-containing protein</fullName>
    </submittedName>
</protein>
<reference evidence="3" key="1">
    <citation type="journal article" date="2020" name="mSystems">
        <title>Genome- and Community-Level Interaction Insights into Carbon Utilization and Element Cycling Functions of Hydrothermarchaeota in Hydrothermal Sediment.</title>
        <authorList>
            <person name="Zhou Z."/>
            <person name="Liu Y."/>
            <person name="Xu W."/>
            <person name="Pan J."/>
            <person name="Luo Z.H."/>
            <person name="Li M."/>
        </authorList>
    </citation>
    <scope>NUCLEOTIDE SEQUENCE [LARGE SCALE GENOMIC DNA]</scope>
    <source>
        <strain evidence="3">SpSt-776</strain>
    </source>
</reference>
<organism evidence="3">
    <name type="scientific">Desulfobacca acetoxidans</name>
    <dbReference type="NCBI Taxonomy" id="60893"/>
    <lineage>
        <taxon>Bacteria</taxon>
        <taxon>Pseudomonadati</taxon>
        <taxon>Thermodesulfobacteriota</taxon>
        <taxon>Desulfobaccia</taxon>
        <taxon>Desulfobaccales</taxon>
        <taxon>Desulfobaccaceae</taxon>
        <taxon>Desulfobacca</taxon>
    </lineage>
</organism>
<dbReference type="AlphaFoldDB" id="A0A7C3SHP6"/>
<proteinExistence type="predicted"/>
<accession>A0A7C3SHP6</accession>
<name>A0A7C3SHP6_9BACT</name>
<comment type="caution">
    <text evidence="3">The sequence shown here is derived from an EMBL/GenBank/DDBJ whole genome shotgun (WGS) entry which is preliminary data.</text>
</comment>
<evidence type="ECO:0000256" key="1">
    <source>
        <dbReference type="ARBA" id="ARBA00022729"/>
    </source>
</evidence>
<dbReference type="EMBL" id="DTHB01000016">
    <property type="protein sequence ID" value="HGB13842.1"/>
    <property type="molecule type" value="Genomic_DNA"/>
</dbReference>
<feature type="domain" description="DUF4412" evidence="2">
    <location>
        <begin position="49"/>
        <end position="135"/>
    </location>
</feature>
<evidence type="ECO:0000259" key="2">
    <source>
        <dbReference type="Pfam" id="PF14371"/>
    </source>
</evidence>
<sequence length="200" mass="22857">MPCKERRGDSRPRNPKPGFLVLLLLLGLPLRGMAAEFTANMVLKDGGKTMPGKLYVKGDKMRHEFMDEQGQTVTIVRKDKKVVWVVMPRERIYTEMPLKRELPGQFLQLPEYALQKRRVGTEMVSGYPTERYQVTVPGDAFGPVIQTFWICDKLGLPLKMECKEKKFSVEYKDIKEGPVADRLFEPPPGYRKIATPTGLL</sequence>
<gene>
    <name evidence="3" type="ORF">ENV62_01190</name>
</gene>
<dbReference type="Pfam" id="PF14371">
    <property type="entry name" value="DUF4412"/>
    <property type="match status" value="1"/>
</dbReference>
<dbReference type="InterPro" id="IPR025524">
    <property type="entry name" value="DUF4412"/>
</dbReference>
<dbReference type="InterPro" id="IPR029046">
    <property type="entry name" value="LolA/LolB/LppX"/>
</dbReference>